<dbReference type="OrthoDB" id="9805408at2"/>
<feature type="active site" description="Proton acceptor" evidence="8">
    <location>
        <position position="217"/>
    </location>
</feature>
<name>A0A0M2RAG4_9PROT</name>
<gene>
    <name evidence="8" type="primary">dapF</name>
    <name evidence="10" type="ORF">WH95_09915</name>
</gene>
<evidence type="ECO:0000313" key="11">
    <source>
        <dbReference type="Proteomes" id="UP000034491"/>
    </source>
</evidence>
<comment type="subunit">
    <text evidence="8">Homodimer.</text>
</comment>
<keyword evidence="4 8" id="KW-0028">Amino-acid biosynthesis</keyword>
<dbReference type="Pfam" id="PF01678">
    <property type="entry name" value="DAP_epimerase"/>
    <property type="match status" value="2"/>
</dbReference>
<dbReference type="Gene3D" id="3.10.310.10">
    <property type="entry name" value="Diaminopimelate Epimerase, Chain A, domain 1"/>
    <property type="match status" value="2"/>
</dbReference>
<dbReference type="PATRIC" id="fig|1549748.8.peg.4027"/>
<evidence type="ECO:0000256" key="7">
    <source>
        <dbReference type="ARBA" id="ARBA00051712"/>
    </source>
</evidence>
<feature type="binding site" evidence="8">
    <location>
        <position position="157"/>
    </location>
    <ligand>
        <name>substrate</name>
    </ligand>
</feature>
<comment type="catalytic activity">
    <reaction evidence="7 8">
        <text>(2S,6S)-2,6-diaminopimelate = meso-2,6-diaminopimelate</text>
        <dbReference type="Rhea" id="RHEA:15393"/>
        <dbReference type="ChEBI" id="CHEBI:57609"/>
        <dbReference type="ChEBI" id="CHEBI:57791"/>
        <dbReference type="EC" id="5.1.1.7"/>
    </reaction>
</comment>
<dbReference type="InterPro" id="IPR001653">
    <property type="entry name" value="DAP_epimerase_DapF"/>
</dbReference>
<proteinExistence type="inferred from homology"/>
<dbReference type="STRING" id="1549748.WH95_09915"/>
<comment type="pathway">
    <text evidence="1 8">Amino-acid biosynthesis; L-lysine biosynthesis via DAP pathway; DL-2,6-diaminopimelate from LL-2,6-diaminopimelate: step 1/1.</text>
</comment>
<feature type="binding site" evidence="8">
    <location>
        <position position="190"/>
    </location>
    <ligand>
        <name>substrate</name>
    </ligand>
</feature>
<evidence type="ECO:0000256" key="1">
    <source>
        <dbReference type="ARBA" id="ARBA00005196"/>
    </source>
</evidence>
<dbReference type="AlphaFoldDB" id="A0A0M2RAG4"/>
<dbReference type="RefSeq" id="WP_046506353.1">
    <property type="nucleotide sequence ID" value="NZ_LANI01000006.1"/>
</dbReference>
<dbReference type="GO" id="GO:0008837">
    <property type="term" value="F:diaminopimelate epimerase activity"/>
    <property type="evidence" value="ECO:0007669"/>
    <property type="project" value="UniProtKB-UniRule"/>
</dbReference>
<dbReference type="Proteomes" id="UP000034491">
    <property type="component" value="Unassembled WGS sequence"/>
</dbReference>
<evidence type="ECO:0000256" key="2">
    <source>
        <dbReference type="ARBA" id="ARBA00010219"/>
    </source>
</evidence>
<dbReference type="GO" id="GO:0005829">
    <property type="term" value="C:cytosol"/>
    <property type="evidence" value="ECO:0007669"/>
    <property type="project" value="TreeGrafter"/>
</dbReference>
<evidence type="ECO:0000256" key="3">
    <source>
        <dbReference type="ARBA" id="ARBA00013080"/>
    </source>
</evidence>
<feature type="active site" evidence="9">
    <location>
        <position position="76"/>
    </location>
</feature>
<comment type="function">
    <text evidence="8">Catalyzes the stereoinversion of LL-2,6-diaminopimelate (L,L-DAP) to meso-diaminopimelate (meso-DAP), a precursor of L-lysine and an essential component of the bacterial peptidoglycan.</text>
</comment>
<evidence type="ECO:0000256" key="9">
    <source>
        <dbReference type="PROSITE-ProRule" id="PRU10125"/>
    </source>
</evidence>
<dbReference type="InterPro" id="IPR018510">
    <property type="entry name" value="DAP_epimerase_AS"/>
</dbReference>
<dbReference type="SUPFAM" id="SSF54506">
    <property type="entry name" value="Diaminopimelate epimerase-like"/>
    <property type="match status" value="1"/>
</dbReference>
<protein>
    <recommendedName>
        <fullName evidence="3 8">Diaminopimelate epimerase</fullName>
        <shortName evidence="8">DAP epimerase</shortName>
        <ecNumber evidence="3 8">5.1.1.7</ecNumber>
    </recommendedName>
    <alternativeName>
        <fullName evidence="8">PLP-independent amino acid racemase</fullName>
    </alternativeName>
</protein>
<feature type="binding site" evidence="8">
    <location>
        <position position="14"/>
    </location>
    <ligand>
        <name>substrate</name>
    </ligand>
</feature>
<evidence type="ECO:0000256" key="8">
    <source>
        <dbReference type="HAMAP-Rule" id="MF_00197"/>
    </source>
</evidence>
<evidence type="ECO:0000313" key="10">
    <source>
        <dbReference type="EMBL" id="KKJ76980.1"/>
    </source>
</evidence>
<organism evidence="10 11">
    <name type="scientific">Kiloniella litopenaei</name>
    <dbReference type="NCBI Taxonomy" id="1549748"/>
    <lineage>
        <taxon>Bacteria</taxon>
        <taxon>Pseudomonadati</taxon>
        <taxon>Pseudomonadota</taxon>
        <taxon>Alphaproteobacteria</taxon>
        <taxon>Rhodospirillales</taxon>
        <taxon>Kiloniellaceae</taxon>
        <taxon>Kiloniella</taxon>
    </lineage>
</organism>
<dbReference type="EC" id="5.1.1.7" evidence="3 8"/>
<feature type="binding site" evidence="8">
    <location>
        <begin position="77"/>
        <end position="78"/>
    </location>
    <ligand>
        <name>substrate</name>
    </ligand>
</feature>
<dbReference type="PANTHER" id="PTHR31689:SF0">
    <property type="entry name" value="DIAMINOPIMELATE EPIMERASE"/>
    <property type="match status" value="1"/>
</dbReference>
<feature type="binding site" evidence="8">
    <location>
        <position position="47"/>
    </location>
    <ligand>
        <name>substrate</name>
    </ligand>
</feature>
<comment type="caution">
    <text evidence="10">The sequence shown here is derived from an EMBL/GenBank/DDBJ whole genome shotgun (WGS) entry which is preliminary data.</text>
</comment>
<evidence type="ECO:0000256" key="6">
    <source>
        <dbReference type="ARBA" id="ARBA00023235"/>
    </source>
</evidence>
<keyword evidence="8" id="KW-0963">Cytoplasm</keyword>
<dbReference type="PANTHER" id="PTHR31689">
    <property type="entry name" value="DIAMINOPIMELATE EPIMERASE, CHLOROPLASTIC"/>
    <property type="match status" value="1"/>
</dbReference>
<dbReference type="HAMAP" id="MF_00197">
    <property type="entry name" value="DAP_epimerase"/>
    <property type="match status" value="1"/>
</dbReference>
<comment type="subcellular location">
    <subcellularLocation>
        <location evidence="8">Cytoplasm</location>
    </subcellularLocation>
</comment>
<feature type="active site" description="Proton donor" evidence="8">
    <location>
        <position position="76"/>
    </location>
</feature>
<dbReference type="GO" id="GO:0009089">
    <property type="term" value="P:lysine biosynthetic process via diaminopimelate"/>
    <property type="evidence" value="ECO:0007669"/>
    <property type="project" value="UniProtKB-UniRule"/>
</dbReference>
<sequence length="280" mass="30070">MSGRSFVKMHGLGNDFVVIDARQEPFTPTKDQSRLIADRRFGIGCDQFIIIEKSQNPDATAFMRIKNADGSEVGACGNATRCIASLLMDEADTDKVTIETLAGLLHVSKEGNGLITANMGPALLDWKEIPLAEERDTLNTGIKLPPLRNPVCVNMGNPHAVFFVEDAEAIELEALGPRLEHHPLFPEQANISVASLLGEDHIRLRVFERGVGITSACGSGACAAGVAAARRGLTGRKVQVDLDGGPLYIHWQEDGTVLMTGPVSTAFHGHIAPELLENVS</sequence>
<dbReference type="UniPathway" id="UPA00034">
    <property type="reaction ID" value="UER00025"/>
</dbReference>
<feature type="binding site" evidence="8">
    <location>
        <begin position="208"/>
        <end position="209"/>
    </location>
    <ligand>
        <name>substrate</name>
    </ligand>
</feature>
<keyword evidence="5 8" id="KW-0457">Lysine biosynthesis</keyword>
<dbReference type="EMBL" id="LANI01000006">
    <property type="protein sequence ID" value="KKJ76980.1"/>
    <property type="molecule type" value="Genomic_DNA"/>
</dbReference>
<feature type="binding site" evidence="8">
    <location>
        <begin position="218"/>
        <end position="219"/>
    </location>
    <ligand>
        <name>substrate</name>
    </ligand>
</feature>
<keyword evidence="11" id="KW-1185">Reference proteome</keyword>
<dbReference type="PROSITE" id="PS01326">
    <property type="entry name" value="DAP_EPIMERASE"/>
    <property type="match status" value="1"/>
</dbReference>
<feature type="site" description="Could be important to modulate the pK values of the two catalytic cysteine residues" evidence="8">
    <location>
        <position position="159"/>
    </location>
</feature>
<comment type="similarity">
    <text evidence="2 8">Belongs to the diaminopimelate epimerase family.</text>
</comment>
<keyword evidence="6 8" id="KW-0413">Isomerase</keyword>
<dbReference type="NCBIfam" id="TIGR00652">
    <property type="entry name" value="DapF"/>
    <property type="match status" value="1"/>
</dbReference>
<feature type="binding site" evidence="8">
    <location>
        <position position="67"/>
    </location>
    <ligand>
        <name>substrate</name>
    </ligand>
</feature>
<feature type="site" description="Could be important to modulate the pK values of the two catalytic cysteine residues" evidence="8">
    <location>
        <position position="208"/>
    </location>
</feature>
<evidence type="ECO:0000256" key="5">
    <source>
        <dbReference type="ARBA" id="ARBA00023154"/>
    </source>
</evidence>
<evidence type="ECO:0000256" key="4">
    <source>
        <dbReference type="ARBA" id="ARBA00022605"/>
    </source>
</evidence>
<reference evidence="10 11" key="1">
    <citation type="submission" date="2015-03" db="EMBL/GenBank/DDBJ databases">
        <title>Genome sequence of Kiloniella sp. P1-1, isolated from the gut microflora of Pacific white shrimp, Penaeus vannamei.</title>
        <authorList>
            <person name="Shao Z."/>
            <person name="Wang L."/>
            <person name="Li X."/>
        </authorList>
    </citation>
    <scope>NUCLEOTIDE SEQUENCE [LARGE SCALE GENOMIC DNA]</scope>
    <source>
        <strain evidence="10 11">P1-1</strain>
    </source>
</reference>
<accession>A0A0M2RAG4</accession>